<dbReference type="RefSeq" id="WP_009839278.1">
    <property type="nucleotide sequence ID" value="NZ_AAOH01000012.1"/>
</dbReference>
<dbReference type="InterPro" id="IPR003140">
    <property type="entry name" value="PLipase/COase/thioEstase"/>
</dbReference>
<name>A4CFD7_9GAMM</name>
<dbReference type="Gene3D" id="3.40.50.1820">
    <property type="entry name" value="alpha/beta hydrolase"/>
    <property type="match status" value="1"/>
</dbReference>
<evidence type="ECO:0000313" key="4">
    <source>
        <dbReference type="EMBL" id="EAR26575.1"/>
    </source>
</evidence>
<gene>
    <name evidence="4" type="ORF">PTD2_09519</name>
</gene>
<dbReference type="Proteomes" id="UP000006201">
    <property type="component" value="Unassembled WGS sequence"/>
</dbReference>
<organism evidence="4 5">
    <name type="scientific">Pseudoalteromonas tunicata D2</name>
    <dbReference type="NCBI Taxonomy" id="87626"/>
    <lineage>
        <taxon>Bacteria</taxon>
        <taxon>Pseudomonadati</taxon>
        <taxon>Pseudomonadota</taxon>
        <taxon>Gammaproteobacteria</taxon>
        <taxon>Alteromonadales</taxon>
        <taxon>Pseudoalteromonadaceae</taxon>
        <taxon>Pseudoalteromonas</taxon>
    </lineage>
</organism>
<dbReference type="InterPro" id="IPR029058">
    <property type="entry name" value="AB_hydrolase_fold"/>
</dbReference>
<protein>
    <submittedName>
        <fullName evidence="4">Putative phospholipase/carboxylesterase family protein</fullName>
    </submittedName>
</protein>
<keyword evidence="2" id="KW-0378">Hydrolase</keyword>
<dbReference type="eggNOG" id="COG0400">
    <property type="taxonomic scope" value="Bacteria"/>
</dbReference>
<evidence type="ECO:0000256" key="2">
    <source>
        <dbReference type="ARBA" id="ARBA00022801"/>
    </source>
</evidence>
<dbReference type="PANTHER" id="PTHR10655:SF17">
    <property type="entry name" value="LYSOPHOSPHOLIPASE-LIKE PROTEIN 1"/>
    <property type="match status" value="1"/>
</dbReference>
<dbReference type="HOGENOM" id="CLU_049413_3_2_6"/>
<dbReference type="PANTHER" id="PTHR10655">
    <property type="entry name" value="LYSOPHOSPHOLIPASE-RELATED"/>
    <property type="match status" value="1"/>
</dbReference>
<evidence type="ECO:0000313" key="5">
    <source>
        <dbReference type="Proteomes" id="UP000006201"/>
    </source>
</evidence>
<dbReference type="InterPro" id="IPR050565">
    <property type="entry name" value="LYPA1-2/EST-like"/>
</dbReference>
<comment type="similarity">
    <text evidence="1">Belongs to the AB hydrolase superfamily. AB hydrolase 2 family.</text>
</comment>
<accession>A4CFD7</accession>
<evidence type="ECO:0000256" key="1">
    <source>
        <dbReference type="ARBA" id="ARBA00006499"/>
    </source>
</evidence>
<dbReference type="Pfam" id="PF02230">
    <property type="entry name" value="Abhydrolase_2"/>
    <property type="match status" value="1"/>
</dbReference>
<keyword evidence="5" id="KW-1185">Reference proteome</keyword>
<dbReference type="SUPFAM" id="SSF53474">
    <property type="entry name" value="alpha/beta-Hydrolases"/>
    <property type="match status" value="1"/>
</dbReference>
<evidence type="ECO:0000259" key="3">
    <source>
        <dbReference type="Pfam" id="PF02230"/>
    </source>
</evidence>
<dbReference type="OrthoDB" id="9801763at2"/>
<comment type="caution">
    <text evidence="4">The sequence shown here is derived from an EMBL/GenBank/DDBJ whole genome shotgun (WGS) entry which is preliminary data.</text>
</comment>
<dbReference type="STRING" id="87626.PTD2_09519"/>
<sequence length="218" mass="23536">MSLDGVVCQAMAEHKATVIWLHGLGDSGDGFAPIVPALKLPAELGIKFIFPHAPIQPVTINGGMKMRSWYDIVSFDLDKRADEQGVRESAAKVEQLIENEIASGIPANKIILAGFSQGGVIALHLAPRFKAALAGVMALSTYMCAPDKFSAEAIQTSLSVLMVHGSLDEVVPMQAGKQAYDVLQSNGLNVHWSDYPMAHEVCGEEVALIRQWLIERLS</sequence>
<proteinExistence type="inferred from homology"/>
<dbReference type="EMBL" id="AAOH01000012">
    <property type="protein sequence ID" value="EAR26575.1"/>
    <property type="molecule type" value="Genomic_DNA"/>
</dbReference>
<reference evidence="4 5" key="1">
    <citation type="submission" date="2006-02" db="EMBL/GenBank/DDBJ databases">
        <authorList>
            <person name="Moran M.A."/>
            <person name="Kjelleberg S."/>
            <person name="Egan S."/>
            <person name="Saunders N."/>
            <person name="Thomas T."/>
            <person name="Ferriera S."/>
            <person name="Johnson J."/>
            <person name="Kravitz S."/>
            <person name="Halpern A."/>
            <person name="Remington K."/>
            <person name="Beeson K."/>
            <person name="Tran B."/>
            <person name="Rogers Y.-H."/>
            <person name="Friedman R."/>
            <person name="Venter J.C."/>
        </authorList>
    </citation>
    <scope>NUCLEOTIDE SEQUENCE [LARGE SCALE GENOMIC DNA]</scope>
    <source>
        <strain evidence="4 5">D2</strain>
    </source>
</reference>
<feature type="domain" description="Phospholipase/carboxylesterase/thioesterase" evidence="3">
    <location>
        <begin position="7"/>
        <end position="213"/>
    </location>
</feature>
<dbReference type="AlphaFoldDB" id="A4CFD7"/>
<dbReference type="GO" id="GO:0016787">
    <property type="term" value="F:hydrolase activity"/>
    <property type="evidence" value="ECO:0007669"/>
    <property type="project" value="UniProtKB-KW"/>
</dbReference>